<name>A0ABU1UYF4_9GAMM</name>
<evidence type="ECO:0000313" key="2">
    <source>
        <dbReference type="EMBL" id="MDR7090142.1"/>
    </source>
</evidence>
<feature type="transmembrane region" description="Helical" evidence="1">
    <location>
        <begin position="12"/>
        <end position="32"/>
    </location>
</feature>
<evidence type="ECO:0000313" key="3">
    <source>
        <dbReference type="Proteomes" id="UP001253595"/>
    </source>
</evidence>
<gene>
    <name evidence="2" type="ORF">J2X05_002164</name>
</gene>
<dbReference type="EMBL" id="JAVDVX010000003">
    <property type="protein sequence ID" value="MDR7090142.1"/>
    <property type="molecule type" value="Genomic_DNA"/>
</dbReference>
<evidence type="ECO:0008006" key="4">
    <source>
        <dbReference type="Google" id="ProtNLM"/>
    </source>
</evidence>
<keyword evidence="1" id="KW-1133">Transmembrane helix</keyword>
<sequence>MIQTYHHGRFEFFVAVIVIAIIALAALGRYSLMAEDARVLRLEIISNHFMTGAANARIQYLVTNIVDKKSEQEPLARSGQPLHFSEQGWPVSVTGPVADDYQVTDEDCYQLWQQLLQNPAPIAKGEAVKSRWDYRVFANANSCRYEFTDGSAYFDYYPFDGRLMFIPTGH</sequence>
<organism evidence="2 3">
    <name type="scientific">Cellvibrio fibrivorans</name>
    <dbReference type="NCBI Taxonomy" id="126350"/>
    <lineage>
        <taxon>Bacteria</taxon>
        <taxon>Pseudomonadati</taxon>
        <taxon>Pseudomonadota</taxon>
        <taxon>Gammaproteobacteria</taxon>
        <taxon>Cellvibrionales</taxon>
        <taxon>Cellvibrionaceae</taxon>
        <taxon>Cellvibrio</taxon>
    </lineage>
</organism>
<keyword evidence="1" id="KW-0472">Membrane</keyword>
<evidence type="ECO:0000256" key="1">
    <source>
        <dbReference type="SAM" id="Phobius"/>
    </source>
</evidence>
<keyword evidence="1" id="KW-0812">Transmembrane</keyword>
<keyword evidence="3" id="KW-1185">Reference proteome</keyword>
<dbReference type="Proteomes" id="UP001253595">
    <property type="component" value="Unassembled WGS sequence"/>
</dbReference>
<dbReference type="RefSeq" id="WP_310072232.1">
    <property type="nucleotide sequence ID" value="NZ_JAVDVX010000003.1"/>
</dbReference>
<protein>
    <recommendedName>
        <fullName evidence="4">MSHA biogenesis protein MshF</fullName>
    </recommendedName>
</protein>
<accession>A0ABU1UYF4</accession>
<proteinExistence type="predicted"/>
<reference evidence="2 3" key="1">
    <citation type="submission" date="2023-07" db="EMBL/GenBank/DDBJ databases">
        <title>Sorghum-associated microbial communities from plants grown in Nebraska, USA.</title>
        <authorList>
            <person name="Schachtman D."/>
        </authorList>
    </citation>
    <scope>NUCLEOTIDE SEQUENCE [LARGE SCALE GENOMIC DNA]</scope>
    <source>
        <strain evidence="2 3">BE190</strain>
    </source>
</reference>
<comment type="caution">
    <text evidence="2">The sequence shown here is derived from an EMBL/GenBank/DDBJ whole genome shotgun (WGS) entry which is preliminary data.</text>
</comment>